<evidence type="ECO:0000313" key="1">
    <source>
        <dbReference type="EMBL" id="EAT82501.1"/>
    </source>
</evidence>
<name>Q0UDJ8_PHANO</name>
<dbReference type="RefSeq" id="XP_001800448.1">
    <property type="nucleotide sequence ID" value="XM_001800396.1"/>
</dbReference>
<sequence length="175" mass="20151">MEECIPSAVRTLEMPRSMASPKTLEVLLQRSQNLNTLFYDRYLSYDFTPLDLCISIEYFKIGFSFRENRLLKALYTNFLKAVPGEKLGWKTVTPGLQVFVLDVRMSGCSSGLSEDYIKAFVQMRKCMAYNMKYMSSIVRSREKAVGQDLLGVYNLWKTSVYFQRAIVYHDPTGGI</sequence>
<dbReference type="AlphaFoldDB" id="Q0UDJ8"/>
<reference evidence="2" key="1">
    <citation type="journal article" date="2007" name="Plant Cell">
        <title>Dothideomycete-plant interactions illuminated by genome sequencing and EST analysis of the wheat pathogen Stagonospora nodorum.</title>
        <authorList>
            <person name="Hane J.K."/>
            <person name="Lowe R.G."/>
            <person name="Solomon P.S."/>
            <person name="Tan K.C."/>
            <person name="Schoch C.L."/>
            <person name="Spatafora J.W."/>
            <person name="Crous P.W."/>
            <person name="Kodira C."/>
            <person name="Birren B.W."/>
            <person name="Galagan J.E."/>
            <person name="Torriani S.F."/>
            <person name="McDonald B.A."/>
            <person name="Oliver R.P."/>
        </authorList>
    </citation>
    <scope>NUCLEOTIDE SEQUENCE [LARGE SCALE GENOMIC DNA]</scope>
    <source>
        <strain evidence="2">SN15 / ATCC MYA-4574 / FGSC 10173</strain>
    </source>
</reference>
<dbReference type="KEGG" id="pno:SNOG_10166"/>
<gene>
    <name evidence="1" type="ORF">SNOG_10166</name>
</gene>
<dbReference type="Proteomes" id="UP000001055">
    <property type="component" value="Unassembled WGS sequence"/>
</dbReference>
<dbReference type="GeneID" id="5977354"/>
<accession>Q0UDJ8</accession>
<proteinExistence type="predicted"/>
<evidence type="ECO:0000313" key="2">
    <source>
        <dbReference type="Proteomes" id="UP000001055"/>
    </source>
</evidence>
<dbReference type="EMBL" id="CH445340">
    <property type="protein sequence ID" value="EAT82501.1"/>
    <property type="molecule type" value="Genomic_DNA"/>
</dbReference>
<organism evidence="1 2">
    <name type="scientific">Phaeosphaeria nodorum (strain SN15 / ATCC MYA-4574 / FGSC 10173)</name>
    <name type="common">Glume blotch fungus</name>
    <name type="synonym">Parastagonospora nodorum</name>
    <dbReference type="NCBI Taxonomy" id="321614"/>
    <lineage>
        <taxon>Eukaryota</taxon>
        <taxon>Fungi</taxon>
        <taxon>Dikarya</taxon>
        <taxon>Ascomycota</taxon>
        <taxon>Pezizomycotina</taxon>
        <taxon>Dothideomycetes</taxon>
        <taxon>Pleosporomycetidae</taxon>
        <taxon>Pleosporales</taxon>
        <taxon>Pleosporineae</taxon>
        <taxon>Phaeosphaeriaceae</taxon>
        <taxon>Parastagonospora</taxon>
    </lineage>
</organism>
<protein>
    <submittedName>
        <fullName evidence="1">Uncharacterized protein</fullName>
    </submittedName>
</protein>
<dbReference type="InParanoid" id="Q0UDJ8"/>